<evidence type="ECO:0000256" key="1">
    <source>
        <dbReference type="SAM" id="MobiDB-lite"/>
    </source>
</evidence>
<feature type="non-terminal residue" evidence="2">
    <location>
        <position position="70"/>
    </location>
</feature>
<feature type="compositionally biased region" description="Basic and acidic residues" evidence="1">
    <location>
        <begin position="33"/>
        <end position="49"/>
    </location>
</feature>
<dbReference type="Gramene" id="ESQ32483">
    <property type="protein sequence ID" value="ESQ32483"/>
    <property type="gene ID" value="EUTSA_v10005690mg"/>
</dbReference>
<organism evidence="2 3">
    <name type="scientific">Eutrema salsugineum</name>
    <name type="common">Saltwater cress</name>
    <name type="synonym">Sisymbrium salsugineum</name>
    <dbReference type="NCBI Taxonomy" id="72664"/>
    <lineage>
        <taxon>Eukaryota</taxon>
        <taxon>Viridiplantae</taxon>
        <taxon>Streptophyta</taxon>
        <taxon>Embryophyta</taxon>
        <taxon>Tracheophyta</taxon>
        <taxon>Spermatophyta</taxon>
        <taxon>Magnoliopsida</taxon>
        <taxon>eudicotyledons</taxon>
        <taxon>Gunneridae</taxon>
        <taxon>Pentapetalae</taxon>
        <taxon>rosids</taxon>
        <taxon>malvids</taxon>
        <taxon>Brassicales</taxon>
        <taxon>Brassicaceae</taxon>
        <taxon>Eutremeae</taxon>
        <taxon>Eutrema</taxon>
    </lineage>
</organism>
<dbReference type="EMBL" id="KI517748">
    <property type="protein sequence ID" value="ESQ32483.1"/>
    <property type="molecule type" value="Genomic_DNA"/>
</dbReference>
<feature type="compositionally biased region" description="Polar residues" evidence="1">
    <location>
        <begin position="58"/>
        <end position="70"/>
    </location>
</feature>
<dbReference type="Proteomes" id="UP000030689">
    <property type="component" value="Unassembled WGS sequence"/>
</dbReference>
<feature type="compositionally biased region" description="Polar residues" evidence="1">
    <location>
        <begin position="1"/>
        <end position="13"/>
    </location>
</feature>
<keyword evidence="3" id="KW-1185">Reference proteome</keyword>
<sequence>MDPSSAPNRYTPPNQRNRSSNRRRSRGSSNSNEGERSQPDAAGFHRENSSPRIISLEGCSTSEASQLLSD</sequence>
<reference evidence="2 3" key="1">
    <citation type="journal article" date="2013" name="Front. Plant Sci.">
        <title>The Reference Genome of the Halophytic Plant Eutrema salsugineum.</title>
        <authorList>
            <person name="Yang R."/>
            <person name="Jarvis D.E."/>
            <person name="Chen H."/>
            <person name="Beilstein M.A."/>
            <person name="Grimwood J."/>
            <person name="Jenkins J."/>
            <person name="Shu S."/>
            <person name="Prochnik S."/>
            <person name="Xin M."/>
            <person name="Ma C."/>
            <person name="Schmutz J."/>
            <person name="Wing R.A."/>
            <person name="Mitchell-Olds T."/>
            <person name="Schumaker K.S."/>
            <person name="Wang X."/>
        </authorList>
    </citation>
    <scope>NUCLEOTIDE SEQUENCE [LARGE SCALE GENOMIC DNA]</scope>
</reference>
<proteinExistence type="predicted"/>
<dbReference type="KEGG" id="eus:EUTSA_v10005690mg"/>
<evidence type="ECO:0000313" key="3">
    <source>
        <dbReference type="Proteomes" id="UP000030689"/>
    </source>
</evidence>
<dbReference type="AlphaFoldDB" id="V4KYI8"/>
<name>V4KYI8_EUTSA</name>
<accession>V4KYI8</accession>
<feature type="region of interest" description="Disordered" evidence="1">
    <location>
        <begin position="1"/>
        <end position="70"/>
    </location>
</feature>
<evidence type="ECO:0000313" key="2">
    <source>
        <dbReference type="EMBL" id="ESQ32483.1"/>
    </source>
</evidence>
<protein>
    <submittedName>
        <fullName evidence="2">Uncharacterized protein</fullName>
    </submittedName>
</protein>
<gene>
    <name evidence="2" type="ORF">EUTSA_v10005690mg</name>
</gene>
<dbReference type="OrthoDB" id="1869053at2759"/>